<accession>A0A2U9NSH1</accession>
<evidence type="ECO:0000313" key="1">
    <source>
        <dbReference type="EMBL" id="AWT39826.1"/>
    </source>
</evidence>
<dbReference type="AlphaFoldDB" id="A0A2U9NSH1"/>
<dbReference type="GeneID" id="36959626"/>
<name>A0A2U9NSH1_9STRA</name>
<protein>
    <submittedName>
        <fullName evidence="1">Uncharacterized protein</fullName>
    </submittedName>
</protein>
<reference evidence="1" key="1">
    <citation type="journal article" date="2018" name="Adv. Bot. Res.">
        <title>Evolution of the Plastid Genomes in Diatoms.</title>
        <authorList>
            <person name="Yu M."/>
            <person name="Ashworth M.P."/>
            <person name="Hajrah N.H."/>
            <person name="Khiyami M.A."/>
            <person name="Sabir M.J."/>
            <person name="Alhebshi A.M."/>
            <person name="Al-Malki A.L."/>
            <person name="Sabir J.S.M."/>
            <person name="Theriot E.C."/>
            <person name="Jansen R.K."/>
        </authorList>
    </citation>
    <scope>NUCLEOTIDE SEQUENCE</scope>
</reference>
<keyword evidence="1" id="KW-0934">Plastid</keyword>
<proteinExistence type="predicted"/>
<dbReference type="RefSeq" id="YP_009497113.1">
    <property type="nucleotide sequence ID" value="NC_038004.1"/>
</dbReference>
<geneLocation type="chloroplast" evidence="1"/>
<sequence>MDRILYESRCQCKDLTLLTQKRPNTRQTEGKPLVYPNDGIIKTFQIKYEKKLSVIVKFLLTSFQHKYLYYAIDDILYLLKANTTEQDNILSILYSPVLSLQNNFCVNFFDIWIHDIYITEVSKTNKFLNQNDKHLQQFNYITIRFLYTTRLPIKKRELLW</sequence>
<keyword evidence="1" id="KW-0150">Chloroplast</keyword>
<organism evidence="1">
    <name type="scientific">Psammoneis obaidii</name>
    <dbReference type="NCBI Taxonomy" id="1706219"/>
    <lineage>
        <taxon>Eukaryota</taxon>
        <taxon>Sar</taxon>
        <taxon>Stramenopiles</taxon>
        <taxon>Ochrophyta</taxon>
        <taxon>Bacillariophyta</taxon>
        <taxon>Mediophyceae</taxon>
        <taxon>Biddulphiophycidae</taxon>
        <taxon>Triceratiales</taxon>
        <taxon>Plagiogrammaceae</taxon>
        <taxon>Psammoneis</taxon>
    </lineage>
</organism>
<gene>
    <name evidence="1" type="primary">ycf88</name>
</gene>
<dbReference type="EMBL" id="MG755803">
    <property type="protein sequence ID" value="AWT39826.1"/>
    <property type="molecule type" value="Genomic_DNA"/>
</dbReference>